<evidence type="ECO:0000256" key="7">
    <source>
        <dbReference type="ARBA" id="ARBA00023224"/>
    </source>
</evidence>
<evidence type="ECO:0000256" key="1">
    <source>
        <dbReference type="ARBA" id="ARBA00004141"/>
    </source>
</evidence>
<keyword evidence="5 8" id="KW-0472">Membrane</keyword>
<evidence type="ECO:0000256" key="5">
    <source>
        <dbReference type="ARBA" id="ARBA00023136"/>
    </source>
</evidence>
<accession>A0A7M6DJM0</accession>
<evidence type="ECO:0000313" key="10">
    <source>
        <dbReference type="EnsemblMetazoa" id="CLYHEMP013254.1"/>
    </source>
</evidence>
<keyword evidence="3 8" id="KW-1133">Transmembrane helix</keyword>
<dbReference type="GO" id="GO:0004930">
    <property type="term" value="F:G protein-coupled receptor activity"/>
    <property type="evidence" value="ECO:0007669"/>
    <property type="project" value="UniProtKB-KW"/>
</dbReference>
<evidence type="ECO:0000256" key="6">
    <source>
        <dbReference type="ARBA" id="ARBA00023170"/>
    </source>
</evidence>
<protein>
    <recommendedName>
        <fullName evidence="9">G-protein coupled receptors family 1 profile domain-containing protein</fullName>
    </recommendedName>
</protein>
<dbReference type="CDD" id="cd00637">
    <property type="entry name" value="7tm_classA_rhodopsin-like"/>
    <property type="match status" value="1"/>
</dbReference>
<evidence type="ECO:0000256" key="8">
    <source>
        <dbReference type="SAM" id="Phobius"/>
    </source>
</evidence>
<dbReference type="Proteomes" id="UP000594262">
    <property type="component" value="Unplaced"/>
</dbReference>
<dbReference type="AlphaFoldDB" id="A0A7M6DJM0"/>
<evidence type="ECO:0000256" key="4">
    <source>
        <dbReference type="ARBA" id="ARBA00023040"/>
    </source>
</evidence>
<feature type="transmembrane region" description="Helical" evidence="8">
    <location>
        <begin position="39"/>
        <end position="66"/>
    </location>
</feature>
<dbReference type="GeneID" id="136816249"/>
<dbReference type="Pfam" id="PF00001">
    <property type="entry name" value="7tm_1"/>
    <property type="match status" value="1"/>
</dbReference>
<dbReference type="PRINTS" id="PR00237">
    <property type="entry name" value="GPCRRHODOPSN"/>
</dbReference>
<dbReference type="RefSeq" id="XP_066928680.1">
    <property type="nucleotide sequence ID" value="XM_067072579.1"/>
</dbReference>
<feature type="transmembrane region" description="Helical" evidence="8">
    <location>
        <begin position="283"/>
        <end position="304"/>
    </location>
</feature>
<evidence type="ECO:0000256" key="2">
    <source>
        <dbReference type="ARBA" id="ARBA00022692"/>
    </source>
</evidence>
<name>A0A7M6DJM0_9CNID</name>
<feature type="transmembrane region" description="Helical" evidence="8">
    <location>
        <begin position="78"/>
        <end position="98"/>
    </location>
</feature>
<dbReference type="EnsemblMetazoa" id="CLYHEMT013254.1">
    <property type="protein sequence ID" value="CLYHEMP013254.1"/>
    <property type="gene ID" value="CLYHEMG013254"/>
</dbReference>
<evidence type="ECO:0000313" key="11">
    <source>
        <dbReference type="Proteomes" id="UP000594262"/>
    </source>
</evidence>
<dbReference type="PANTHER" id="PTHR45695">
    <property type="entry name" value="LEUCOKININ RECEPTOR-RELATED"/>
    <property type="match status" value="1"/>
</dbReference>
<feature type="domain" description="G-protein coupled receptors family 1 profile" evidence="9">
    <location>
        <begin position="57"/>
        <end position="305"/>
    </location>
</feature>
<dbReference type="OrthoDB" id="10053194at2759"/>
<evidence type="ECO:0000259" key="9">
    <source>
        <dbReference type="PROSITE" id="PS50262"/>
    </source>
</evidence>
<evidence type="ECO:0000256" key="3">
    <source>
        <dbReference type="ARBA" id="ARBA00022989"/>
    </source>
</evidence>
<dbReference type="Gene3D" id="1.20.1070.10">
    <property type="entry name" value="Rhodopsin 7-helix transmembrane proteins"/>
    <property type="match status" value="1"/>
</dbReference>
<keyword evidence="7" id="KW-0807">Transducer</keyword>
<dbReference type="InterPro" id="IPR017452">
    <property type="entry name" value="GPCR_Rhodpsn_7TM"/>
</dbReference>
<keyword evidence="11" id="KW-1185">Reference proteome</keyword>
<proteinExistence type="predicted"/>
<dbReference type="GO" id="GO:0005886">
    <property type="term" value="C:plasma membrane"/>
    <property type="evidence" value="ECO:0007669"/>
    <property type="project" value="TreeGrafter"/>
</dbReference>
<dbReference type="PANTHER" id="PTHR45695:SF9">
    <property type="entry name" value="LEUCOKININ RECEPTOR"/>
    <property type="match status" value="1"/>
</dbReference>
<feature type="transmembrane region" description="Helical" evidence="8">
    <location>
        <begin position="202"/>
        <end position="229"/>
    </location>
</feature>
<keyword evidence="2 8" id="KW-0812">Transmembrane</keyword>
<sequence>MTNTTIQGAIMINTTLSPNNNVQDGPGGFPKVELMTSNMILIFSLLNIGIFIIGLIGNILTILVIVSRKAMRRSIHYYTFNLCICDLTILLFFVPTQITTINDDLRWTNGINLCRVSYGVIPTGLVTTIATLLCISIDRAYGLLKPFKWRSSSRKSAKILITGTWTLSIILNLPLFFVIRLLPFGDGTFFCGEQWNPHYWHFYYWLASFVLTFAIPLVCIFILQLVLVYTIKFKVKNRTFKKQNQRMANMTVAIVLVFTFCSGMQHIMFFLSHFKVEMDKDTYLIVHCTGNLLVVLQAGINPFIYGKFRGDFSRGYKNMFKNVKPICKRLFVAEHKSGLINVVITPPSSESLHVSPDSEIGSSMLQIPIHRNYKYMINGKTIYPKKKGLREFRPKTQRIINRNQENKNQRHSVNKALVENKMLPGNVKLFDDMKLFLDVSNKSRCSFTRELLNDTRETDILC</sequence>
<dbReference type="SUPFAM" id="SSF81321">
    <property type="entry name" value="Family A G protein-coupled receptor-like"/>
    <property type="match status" value="1"/>
</dbReference>
<feature type="transmembrane region" description="Helical" evidence="8">
    <location>
        <begin position="118"/>
        <end position="138"/>
    </location>
</feature>
<dbReference type="InterPro" id="IPR000276">
    <property type="entry name" value="GPCR_Rhodpsn"/>
</dbReference>
<dbReference type="PROSITE" id="PS50262">
    <property type="entry name" value="G_PROTEIN_RECEP_F1_2"/>
    <property type="match status" value="1"/>
</dbReference>
<feature type="transmembrane region" description="Helical" evidence="8">
    <location>
        <begin position="250"/>
        <end position="271"/>
    </location>
</feature>
<reference evidence="10" key="1">
    <citation type="submission" date="2021-01" db="UniProtKB">
        <authorList>
            <consortium name="EnsemblMetazoa"/>
        </authorList>
    </citation>
    <scope>IDENTIFICATION</scope>
</reference>
<keyword evidence="4" id="KW-0297">G-protein coupled receptor</keyword>
<feature type="transmembrane region" description="Helical" evidence="8">
    <location>
        <begin position="159"/>
        <end position="182"/>
    </location>
</feature>
<organism evidence="10 11">
    <name type="scientific">Clytia hemisphaerica</name>
    <dbReference type="NCBI Taxonomy" id="252671"/>
    <lineage>
        <taxon>Eukaryota</taxon>
        <taxon>Metazoa</taxon>
        <taxon>Cnidaria</taxon>
        <taxon>Hydrozoa</taxon>
        <taxon>Hydroidolina</taxon>
        <taxon>Leptothecata</taxon>
        <taxon>Obeliida</taxon>
        <taxon>Clytiidae</taxon>
        <taxon>Clytia</taxon>
    </lineage>
</organism>
<comment type="subcellular location">
    <subcellularLocation>
        <location evidence="1">Membrane</location>
        <topology evidence="1">Multi-pass membrane protein</topology>
    </subcellularLocation>
</comment>
<keyword evidence="6" id="KW-0675">Receptor</keyword>